<organism evidence="1 2">
    <name type="scientific">Aquilegia coerulea</name>
    <name type="common">Rocky mountain columbine</name>
    <dbReference type="NCBI Taxonomy" id="218851"/>
    <lineage>
        <taxon>Eukaryota</taxon>
        <taxon>Viridiplantae</taxon>
        <taxon>Streptophyta</taxon>
        <taxon>Embryophyta</taxon>
        <taxon>Tracheophyta</taxon>
        <taxon>Spermatophyta</taxon>
        <taxon>Magnoliopsida</taxon>
        <taxon>Ranunculales</taxon>
        <taxon>Ranunculaceae</taxon>
        <taxon>Thalictroideae</taxon>
        <taxon>Aquilegia</taxon>
    </lineage>
</organism>
<dbReference type="InParanoid" id="A0A2G5F8N5"/>
<reference evidence="1 2" key="1">
    <citation type="submission" date="2017-09" db="EMBL/GenBank/DDBJ databases">
        <title>WGS assembly of Aquilegia coerulea Goldsmith.</title>
        <authorList>
            <person name="Hodges S."/>
            <person name="Kramer E."/>
            <person name="Nordborg M."/>
            <person name="Tomkins J."/>
            <person name="Borevitz J."/>
            <person name="Derieg N."/>
            <person name="Yan J."/>
            <person name="Mihaltcheva S."/>
            <person name="Hayes R.D."/>
            <person name="Rokhsar D."/>
        </authorList>
    </citation>
    <scope>NUCLEOTIDE SEQUENCE [LARGE SCALE GENOMIC DNA]</scope>
    <source>
        <strain evidence="2">cv. Goldsmith</strain>
    </source>
</reference>
<name>A0A2G5F8N5_AQUCA</name>
<protein>
    <submittedName>
        <fullName evidence="1">Uncharacterized protein</fullName>
    </submittedName>
</protein>
<dbReference type="EMBL" id="KZ305018">
    <property type="protein sequence ID" value="PIA64374.1"/>
    <property type="molecule type" value="Genomic_DNA"/>
</dbReference>
<gene>
    <name evidence="1" type="ORF">AQUCO_00100095v1</name>
</gene>
<accession>A0A2G5F8N5</accession>
<proteinExistence type="predicted"/>
<evidence type="ECO:0000313" key="1">
    <source>
        <dbReference type="EMBL" id="PIA64374.1"/>
    </source>
</evidence>
<keyword evidence="2" id="KW-1185">Reference proteome</keyword>
<dbReference type="Proteomes" id="UP000230069">
    <property type="component" value="Unassembled WGS sequence"/>
</dbReference>
<sequence>MMSLISTVNWRYSYKIFSFIKIRRERSYQGRTLTQLEKEFSYLYARIRDHSAIIPVHNRGKGKLVVFNK</sequence>
<dbReference type="AlphaFoldDB" id="A0A2G5F8N5"/>
<evidence type="ECO:0000313" key="2">
    <source>
        <dbReference type="Proteomes" id="UP000230069"/>
    </source>
</evidence>